<dbReference type="InParanoid" id="A0A3Q1GY82"/>
<evidence type="ECO:0000256" key="3">
    <source>
        <dbReference type="ARBA" id="ARBA00023136"/>
    </source>
</evidence>
<accession>A0A3Q1GY82</accession>
<feature type="domain" description="Immunoglobulin" evidence="6">
    <location>
        <begin position="27"/>
        <end position="120"/>
    </location>
</feature>
<evidence type="ECO:0000256" key="4">
    <source>
        <dbReference type="ARBA" id="ARBA00023180"/>
    </source>
</evidence>
<keyword evidence="3" id="KW-0472">Membrane</keyword>
<evidence type="ECO:0000256" key="1">
    <source>
        <dbReference type="ARBA" id="ARBA00004370"/>
    </source>
</evidence>
<sequence>MEGRSAVWLLAALLLLLEALISAEEQNPPEYLEVGGKLVLQPKPSDSIRSITWKFKDGIVGEFNKETLPLEYSPAYKDRAKVDTTTGVLEISNMMKTDSGLYTVEINDRIQDEGYNVRVIKQVPEPTPRSDCWDWISAASRVSETYLYELFGLHLSFCDMNWTCVKHQYHSIFTTPTCQLMFSLCSFYCTVL</sequence>
<dbReference type="InterPro" id="IPR015631">
    <property type="entry name" value="CD2/SLAM_rcpt"/>
</dbReference>
<dbReference type="GO" id="GO:0016020">
    <property type="term" value="C:membrane"/>
    <property type="evidence" value="ECO:0007669"/>
    <property type="project" value="UniProtKB-SubCell"/>
</dbReference>
<feature type="signal peptide" evidence="5">
    <location>
        <begin position="1"/>
        <end position="23"/>
    </location>
</feature>
<reference evidence="7" key="2">
    <citation type="submission" date="2025-09" db="UniProtKB">
        <authorList>
            <consortium name="Ensembl"/>
        </authorList>
    </citation>
    <scope>IDENTIFICATION</scope>
</reference>
<name>A0A3Q1GY82_9TELE</name>
<proteinExistence type="predicted"/>
<dbReference type="Gene3D" id="2.60.40.10">
    <property type="entry name" value="Immunoglobulins"/>
    <property type="match status" value="1"/>
</dbReference>
<dbReference type="InterPro" id="IPR013783">
    <property type="entry name" value="Ig-like_fold"/>
</dbReference>
<dbReference type="GeneTree" id="ENSGT01150000287808"/>
<evidence type="ECO:0000313" key="8">
    <source>
        <dbReference type="Proteomes" id="UP000257200"/>
    </source>
</evidence>
<dbReference type="InterPro" id="IPR036179">
    <property type="entry name" value="Ig-like_dom_sf"/>
</dbReference>
<dbReference type="Proteomes" id="UP000257200">
    <property type="component" value="Unplaced"/>
</dbReference>
<keyword evidence="4" id="KW-0325">Glycoprotein</keyword>
<dbReference type="SUPFAM" id="SSF48726">
    <property type="entry name" value="Immunoglobulin"/>
    <property type="match status" value="1"/>
</dbReference>
<dbReference type="PANTHER" id="PTHR12080">
    <property type="entry name" value="SIGNALING LYMPHOCYTIC ACTIVATION MOLECULE"/>
    <property type="match status" value="1"/>
</dbReference>
<dbReference type="SMART" id="SM00409">
    <property type="entry name" value="IG"/>
    <property type="match status" value="1"/>
</dbReference>
<evidence type="ECO:0000313" key="7">
    <source>
        <dbReference type="Ensembl" id="ENSAPOP00000034774.1"/>
    </source>
</evidence>
<evidence type="ECO:0000256" key="2">
    <source>
        <dbReference type="ARBA" id="ARBA00022729"/>
    </source>
</evidence>
<dbReference type="InterPro" id="IPR003599">
    <property type="entry name" value="Ig_sub"/>
</dbReference>
<organism evidence="7 8">
    <name type="scientific">Acanthochromis polyacanthus</name>
    <name type="common">spiny chromis</name>
    <dbReference type="NCBI Taxonomy" id="80966"/>
    <lineage>
        <taxon>Eukaryota</taxon>
        <taxon>Metazoa</taxon>
        <taxon>Chordata</taxon>
        <taxon>Craniata</taxon>
        <taxon>Vertebrata</taxon>
        <taxon>Euteleostomi</taxon>
        <taxon>Actinopterygii</taxon>
        <taxon>Neopterygii</taxon>
        <taxon>Teleostei</taxon>
        <taxon>Neoteleostei</taxon>
        <taxon>Acanthomorphata</taxon>
        <taxon>Ovalentaria</taxon>
        <taxon>Pomacentridae</taxon>
        <taxon>Acanthochromis</taxon>
    </lineage>
</organism>
<dbReference type="PANTHER" id="PTHR12080:SF125">
    <property type="entry name" value="CD48 ANTIGEN-LIKE"/>
    <property type="match status" value="1"/>
</dbReference>
<dbReference type="Ensembl" id="ENSAPOT00000030870.1">
    <property type="protein sequence ID" value="ENSAPOP00000034774.1"/>
    <property type="gene ID" value="ENSAPOG00000024274.1"/>
</dbReference>
<feature type="chain" id="PRO_5018539736" description="Immunoglobulin domain-containing protein" evidence="5">
    <location>
        <begin position="24"/>
        <end position="192"/>
    </location>
</feature>
<keyword evidence="2 5" id="KW-0732">Signal</keyword>
<reference evidence="7" key="1">
    <citation type="submission" date="2025-08" db="UniProtKB">
        <authorList>
            <consortium name="Ensembl"/>
        </authorList>
    </citation>
    <scope>IDENTIFICATION</scope>
</reference>
<protein>
    <recommendedName>
        <fullName evidence="6">Immunoglobulin domain-containing protein</fullName>
    </recommendedName>
</protein>
<comment type="subcellular location">
    <subcellularLocation>
        <location evidence="1">Membrane</location>
    </subcellularLocation>
</comment>
<dbReference type="AlphaFoldDB" id="A0A3Q1GY82"/>
<keyword evidence="8" id="KW-1185">Reference proteome</keyword>
<evidence type="ECO:0000259" key="6">
    <source>
        <dbReference type="SMART" id="SM00409"/>
    </source>
</evidence>
<dbReference type="STRING" id="80966.ENSAPOP00000034774"/>
<evidence type="ECO:0000256" key="5">
    <source>
        <dbReference type="SAM" id="SignalP"/>
    </source>
</evidence>